<gene>
    <name evidence="2" type="ORF">HNP77_001097</name>
</gene>
<evidence type="ECO:0000313" key="3">
    <source>
        <dbReference type="Proteomes" id="UP000578697"/>
    </source>
</evidence>
<comment type="caution">
    <text evidence="2">The sequence shown here is derived from an EMBL/GenBank/DDBJ whole genome shotgun (WGS) entry which is preliminary data.</text>
</comment>
<dbReference type="PROSITE" id="PS51257">
    <property type="entry name" value="PROKAR_LIPOPROTEIN"/>
    <property type="match status" value="1"/>
</dbReference>
<dbReference type="AlphaFoldDB" id="A0A840SEZ5"/>
<proteinExistence type="predicted"/>
<name>A0A840SEZ5_9SPIR</name>
<sequence>MKKGLIVISGLCFALLFIACNTTKTKGAGIKGQGSTIDTGKRVMIDYQGGTFGSEIPEWVKLVADGQYSEKVLSKSMPGVEEKKVFVVTNRGNKLNYIEQWTDLVKIETEVAGIMERIAVKSVEATMSGSDNEDLQETIKMYRESLSSVRLSGLEKVASYWTKNKIVDDDGETIETFYEYYAVWGMDKKLFNNQLKEALKRIDETATDTAALKEKIMEDLMDSVSDGSITDAYQY</sequence>
<keyword evidence="3" id="KW-1185">Reference proteome</keyword>
<reference evidence="2 3" key="1">
    <citation type="submission" date="2020-08" db="EMBL/GenBank/DDBJ databases">
        <title>Genomic Encyclopedia of Type Strains, Phase IV (KMG-IV): sequencing the most valuable type-strain genomes for metagenomic binning, comparative biology and taxonomic classification.</title>
        <authorList>
            <person name="Goeker M."/>
        </authorList>
    </citation>
    <scope>NUCLEOTIDE SEQUENCE [LARGE SCALE GENOMIC DNA]</scope>
    <source>
        <strain evidence="2 3">DSM 103679</strain>
    </source>
</reference>
<dbReference type="Proteomes" id="UP000578697">
    <property type="component" value="Unassembled WGS sequence"/>
</dbReference>
<evidence type="ECO:0000313" key="2">
    <source>
        <dbReference type="EMBL" id="MBB5218728.1"/>
    </source>
</evidence>
<feature type="chain" id="PRO_5032587531" evidence="1">
    <location>
        <begin position="20"/>
        <end position="235"/>
    </location>
</feature>
<feature type="signal peptide" evidence="1">
    <location>
        <begin position="1"/>
        <end position="19"/>
    </location>
</feature>
<protein>
    <submittedName>
        <fullName evidence="2">Putative small secreted protein</fullName>
    </submittedName>
</protein>
<organism evidence="2 3">
    <name type="scientific">Treponema rectale</name>
    <dbReference type="NCBI Taxonomy" id="744512"/>
    <lineage>
        <taxon>Bacteria</taxon>
        <taxon>Pseudomonadati</taxon>
        <taxon>Spirochaetota</taxon>
        <taxon>Spirochaetia</taxon>
        <taxon>Spirochaetales</taxon>
        <taxon>Treponemataceae</taxon>
        <taxon>Treponema</taxon>
    </lineage>
</organism>
<dbReference type="EMBL" id="JACHFR010000002">
    <property type="protein sequence ID" value="MBB5218728.1"/>
    <property type="molecule type" value="Genomic_DNA"/>
</dbReference>
<dbReference type="RefSeq" id="WP_184652173.1">
    <property type="nucleotide sequence ID" value="NZ_JACHFR010000002.1"/>
</dbReference>
<keyword evidence="1" id="KW-0732">Signal</keyword>
<accession>A0A840SEZ5</accession>
<evidence type="ECO:0000256" key="1">
    <source>
        <dbReference type="SAM" id="SignalP"/>
    </source>
</evidence>